<sequence>MREPSMIVREAAAEQLEERQSDWAYFKPRHSRSLSATLQPRHSRSLLQTSSFFSFDSLPLLNSAADFGVDGGEVPFWCRLRSVEGAANGRTMPQSSCSKGAGSDYKFIDGWN</sequence>
<dbReference type="AlphaFoldDB" id="D7KRF1"/>
<reference evidence="2" key="1">
    <citation type="journal article" date="2011" name="Nat. Genet.">
        <title>The Arabidopsis lyrata genome sequence and the basis of rapid genome size change.</title>
        <authorList>
            <person name="Hu T.T."/>
            <person name="Pattyn P."/>
            <person name="Bakker E.G."/>
            <person name="Cao J."/>
            <person name="Cheng J.-F."/>
            <person name="Clark R.M."/>
            <person name="Fahlgren N."/>
            <person name="Fawcett J.A."/>
            <person name="Grimwood J."/>
            <person name="Gundlach H."/>
            <person name="Haberer G."/>
            <person name="Hollister J.D."/>
            <person name="Ossowski S."/>
            <person name="Ottilar R.P."/>
            <person name="Salamov A.A."/>
            <person name="Schneeberger K."/>
            <person name="Spannagl M."/>
            <person name="Wang X."/>
            <person name="Yang L."/>
            <person name="Nasrallah M.E."/>
            <person name="Bergelson J."/>
            <person name="Carrington J.C."/>
            <person name="Gaut B.S."/>
            <person name="Schmutz J."/>
            <person name="Mayer K.F.X."/>
            <person name="Van de Peer Y."/>
            <person name="Grigoriev I.V."/>
            <person name="Nordborg M."/>
            <person name="Weigel D."/>
            <person name="Guo Y.-L."/>
        </authorList>
    </citation>
    <scope>NUCLEOTIDE SEQUENCE [LARGE SCALE GENOMIC DNA]</scope>
    <source>
        <strain evidence="2">cv. MN47</strain>
    </source>
</reference>
<protein>
    <submittedName>
        <fullName evidence="1">Predicted protein</fullName>
    </submittedName>
</protein>
<organism evidence="2">
    <name type="scientific">Arabidopsis lyrata subsp. lyrata</name>
    <name type="common">Lyre-leaved rock-cress</name>
    <dbReference type="NCBI Taxonomy" id="81972"/>
    <lineage>
        <taxon>Eukaryota</taxon>
        <taxon>Viridiplantae</taxon>
        <taxon>Streptophyta</taxon>
        <taxon>Embryophyta</taxon>
        <taxon>Tracheophyta</taxon>
        <taxon>Spermatophyta</taxon>
        <taxon>Magnoliopsida</taxon>
        <taxon>eudicotyledons</taxon>
        <taxon>Gunneridae</taxon>
        <taxon>Pentapetalae</taxon>
        <taxon>rosids</taxon>
        <taxon>malvids</taxon>
        <taxon>Brassicales</taxon>
        <taxon>Brassicaceae</taxon>
        <taxon>Camelineae</taxon>
        <taxon>Arabidopsis</taxon>
    </lineage>
</organism>
<accession>D7KRF1</accession>
<dbReference type="STRING" id="81972.D7KRF1"/>
<name>D7KRF1_ARALL</name>
<gene>
    <name evidence="1" type="ORF">ARALYDRAFT_675843</name>
</gene>
<proteinExistence type="predicted"/>
<dbReference type="eggNOG" id="KOG0800">
    <property type="taxonomic scope" value="Eukaryota"/>
</dbReference>
<dbReference type="EMBL" id="GL348714">
    <property type="protein sequence ID" value="EFH63141.1"/>
    <property type="molecule type" value="Genomic_DNA"/>
</dbReference>
<dbReference type="Proteomes" id="UP000008694">
    <property type="component" value="Unassembled WGS sequence"/>
</dbReference>
<dbReference type="HOGENOM" id="CLU_172255_0_0_1"/>
<keyword evidence="2" id="KW-1185">Reference proteome</keyword>
<feature type="non-terminal residue" evidence="1">
    <location>
        <position position="112"/>
    </location>
</feature>
<evidence type="ECO:0000313" key="2">
    <source>
        <dbReference type="Proteomes" id="UP000008694"/>
    </source>
</evidence>
<dbReference type="Gramene" id="Al_scaffold_0002_993">
    <property type="protein sequence ID" value="Al_scaffold_0002_993"/>
    <property type="gene ID" value="Al_scaffold_0002_993"/>
</dbReference>
<evidence type="ECO:0000313" key="1">
    <source>
        <dbReference type="EMBL" id="EFH63141.1"/>
    </source>
</evidence>